<dbReference type="EMBL" id="CATOUU010000763">
    <property type="protein sequence ID" value="CAI9946592.1"/>
    <property type="molecule type" value="Genomic_DNA"/>
</dbReference>
<proteinExistence type="predicted"/>
<reference evidence="1" key="1">
    <citation type="submission" date="2023-06" db="EMBL/GenBank/DDBJ databases">
        <authorList>
            <person name="Kurt Z."/>
        </authorList>
    </citation>
    <scope>NUCLEOTIDE SEQUENCE</scope>
</reference>
<sequence length="167" mass="18620">MPNYQFQSIIDRSTSTNTLVSQLQAQSIYKLNSLSTSINEQKLLSFENFSQISALITNSDAKTGSQFTKLQTDVSFCSKETTLNSQINTLKTQISTMNDKMNAFATQNQVQTQLDAIKTQISGIQVQVSQMPSAQYRCIILSAYYGKMYALGDYVQYMGQNGCVVQV</sequence>
<dbReference type="AlphaFoldDB" id="A0AA86Q5S4"/>
<evidence type="ECO:0000313" key="3">
    <source>
        <dbReference type="Proteomes" id="UP001642409"/>
    </source>
</evidence>
<accession>A0AA86Q5S4</accession>
<gene>
    <name evidence="1" type="ORF">HINF_LOCUS34237</name>
    <name evidence="2" type="ORF">HINF_LOCUS53449</name>
</gene>
<reference evidence="2 3" key="2">
    <citation type="submission" date="2024-07" db="EMBL/GenBank/DDBJ databases">
        <authorList>
            <person name="Akdeniz Z."/>
        </authorList>
    </citation>
    <scope>NUCLEOTIDE SEQUENCE [LARGE SCALE GENOMIC DNA]</scope>
</reference>
<name>A0AA86Q5S4_9EUKA</name>
<protein>
    <submittedName>
        <fullName evidence="2">Hypothetical_protein</fullName>
    </submittedName>
</protein>
<comment type="caution">
    <text evidence="1">The sequence shown here is derived from an EMBL/GenBank/DDBJ whole genome shotgun (WGS) entry which is preliminary data.</text>
</comment>
<evidence type="ECO:0000313" key="2">
    <source>
        <dbReference type="EMBL" id="CAL6068329.1"/>
    </source>
</evidence>
<organism evidence="1">
    <name type="scientific">Hexamita inflata</name>
    <dbReference type="NCBI Taxonomy" id="28002"/>
    <lineage>
        <taxon>Eukaryota</taxon>
        <taxon>Metamonada</taxon>
        <taxon>Diplomonadida</taxon>
        <taxon>Hexamitidae</taxon>
        <taxon>Hexamitinae</taxon>
        <taxon>Hexamita</taxon>
    </lineage>
</organism>
<keyword evidence="3" id="KW-1185">Reference proteome</keyword>
<dbReference type="EMBL" id="CAXDID020000272">
    <property type="protein sequence ID" value="CAL6068329.1"/>
    <property type="molecule type" value="Genomic_DNA"/>
</dbReference>
<dbReference type="Proteomes" id="UP001642409">
    <property type="component" value="Unassembled WGS sequence"/>
</dbReference>
<evidence type="ECO:0000313" key="1">
    <source>
        <dbReference type="EMBL" id="CAI9946592.1"/>
    </source>
</evidence>